<protein>
    <recommendedName>
        <fullName evidence="4">Lipoprotein</fullName>
    </recommendedName>
</protein>
<gene>
    <name evidence="2" type="ORF">F0245_15115</name>
</gene>
<dbReference type="Proteomes" id="UP000525336">
    <property type="component" value="Unassembled WGS sequence"/>
</dbReference>
<proteinExistence type="predicted"/>
<organism evidence="2 3">
    <name type="scientific">Vibrio chagasii</name>
    <dbReference type="NCBI Taxonomy" id="170679"/>
    <lineage>
        <taxon>Bacteria</taxon>
        <taxon>Pseudomonadati</taxon>
        <taxon>Pseudomonadota</taxon>
        <taxon>Gammaproteobacteria</taxon>
        <taxon>Vibrionales</taxon>
        <taxon>Vibrionaceae</taxon>
        <taxon>Vibrio</taxon>
    </lineage>
</organism>
<keyword evidence="1" id="KW-0732">Signal</keyword>
<feature type="chain" id="PRO_5030665477" description="Lipoprotein" evidence="1">
    <location>
        <begin position="22"/>
        <end position="203"/>
    </location>
</feature>
<dbReference type="EMBL" id="VTXW01000014">
    <property type="protein sequence ID" value="NOH34678.1"/>
    <property type="molecule type" value="Genomic_DNA"/>
</dbReference>
<evidence type="ECO:0000313" key="2">
    <source>
        <dbReference type="EMBL" id="NOH34678.1"/>
    </source>
</evidence>
<accession>A0A7Y3YQY9</accession>
<name>A0A7Y3YQY9_9VIBR</name>
<evidence type="ECO:0008006" key="4">
    <source>
        <dbReference type="Google" id="ProtNLM"/>
    </source>
</evidence>
<comment type="caution">
    <text evidence="2">The sequence shown here is derived from an EMBL/GenBank/DDBJ whole genome shotgun (WGS) entry which is preliminary data.</text>
</comment>
<dbReference type="AlphaFoldDB" id="A0A7Y3YQY9"/>
<reference evidence="2 3" key="1">
    <citation type="submission" date="2019-09" db="EMBL/GenBank/DDBJ databases">
        <title>Draft genome sequencing and comparative genomics of hatchery-associated Vibrios.</title>
        <authorList>
            <person name="Kehlet-Delgado H."/>
            <person name="Mueller R.S."/>
        </authorList>
    </citation>
    <scope>NUCLEOTIDE SEQUENCE [LARGE SCALE GENOMIC DNA]</scope>
    <source>
        <strain evidence="2 3">00-90-10</strain>
    </source>
</reference>
<sequence>MKKTLLTMVLAASMLSGCSMIGGQETVSYEDLKHEGAELAIRSNGDNYVPSIVKEAEVARIAVNTAFLASKPAYERYTEELLATPALGNYFSAVEAVDSEEEKRAIYDSLTEEDKKVVDNYMASSVFSEVIEGLKDAALPATKSVVTFMAMDQTDLLDGVEFSALLTEKDKFALTAEQALYLNETVVSAYENYQIISAFSAAE</sequence>
<feature type="signal peptide" evidence="1">
    <location>
        <begin position="1"/>
        <end position="21"/>
    </location>
</feature>
<dbReference type="RefSeq" id="WP_171368336.1">
    <property type="nucleotide sequence ID" value="NZ_JBHOHK010000034.1"/>
</dbReference>
<evidence type="ECO:0000256" key="1">
    <source>
        <dbReference type="SAM" id="SignalP"/>
    </source>
</evidence>
<dbReference type="PROSITE" id="PS51257">
    <property type="entry name" value="PROKAR_LIPOPROTEIN"/>
    <property type="match status" value="1"/>
</dbReference>
<evidence type="ECO:0000313" key="3">
    <source>
        <dbReference type="Proteomes" id="UP000525336"/>
    </source>
</evidence>